<accession>A0A4P7N131</accession>
<feature type="domain" description="DUF7587" evidence="2">
    <location>
        <begin position="15"/>
        <end position="144"/>
    </location>
</feature>
<sequence>MVNEFDLVSYTCTSPPQILWRVRHANTQSHLDKSGDVAVDSTRQLPNEASLTDALKRHFEWCPGRPSCFLSLFSDKSHALNWAKQRERFAYNGRCEFAWITKIDTSKLPRSTLLFKAADLSHRLDVHSPTQNEFLVLHKIPIDAYKLYNLPTQPSARNPAVVARSPGCDMLSPGFTLGHPSASKAIASCMRRSKPHQLLNRTDFPITMSSIEGELRASQAAIPGDSLSKLFETLKVNTFDTDAKGTLDAFLLAVSNHTEVIIKHSTSIAISDYYVKARAGKQSEWGNREAFVKPPRSNAMSSQVSAPSNTTVYKALDVVAKKLADDSDPDDVVAEAPKTSEAPPPENAKVTKRRVVKRRIVVPPSAPSPAEASHQGQGTTPSLGSVQRKELAHARVKQNSTSRRTNLNFTLPTAAVDQSPTKKICDRRAASAATSQTACSNKTSGDYQLGHRHSDSLDPKTGILATVDETTPIAQGGFAPVFENKKPHETGSLAEGTNSTIKGRMEGHIAYACVYFDDDDNLCVVDIRGKKKLLQTSPFAIAFNICLIFLDEAHTRGTDLKLPDNFRAAVILGANLAKNRLVQACMKMRKLGKGQTVVFCIPPEIRVKILQKVYKNKDNSIELAVQNRRFGYQKHFWDQFQNGNLNIISILFQQTIKFQEKKALIIENFYKPGERQLNFYCANASNHMGAASIIKYCAQFGHINFDSAILQEKQEREFAFKIEQKRQIKRPRPAKPITHKLDPVIVNFAKIGVLPAGFTFFKLAFKSLKLFTAAKFISKLSEFFQNVLVILDFANIVEFETTAKQNQYFRPVQWVLINTGGADRTLNIVQHLVIINPFEAQILLAIIRKNAKTTLYLYAPRLTFGFKNLKNLRLYPTPALPAKWSVPRYLVLQLNLFAGQPYISFFANYTAFYNILGLDWENGGKNGMVVRRDCESIEKTHMGKILNAVILRPEDF</sequence>
<evidence type="ECO:0000256" key="1">
    <source>
        <dbReference type="SAM" id="MobiDB-lite"/>
    </source>
</evidence>
<feature type="compositionally biased region" description="Polar residues" evidence="1">
    <location>
        <begin position="374"/>
        <end position="385"/>
    </location>
</feature>
<dbReference type="Proteomes" id="UP000294847">
    <property type="component" value="Chromosome 1"/>
</dbReference>
<dbReference type="InterPro" id="IPR056009">
    <property type="entry name" value="DUF7587"/>
</dbReference>
<feature type="compositionally biased region" description="Basic residues" evidence="1">
    <location>
        <begin position="350"/>
        <end position="360"/>
    </location>
</feature>
<evidence type="ECO:0000313" key="3">
    <source>
        <dbReference type="EMBL" id="QBZ53510.1"/>
    </source>
</evidence>
<dbReference type="EMBL" id="CP034204">
    <property type="protein sequence ID" value="QBZ53510.1"/>
    <property type="molecule type" value="Genomic_DNA"/>
</dbReference>
<dbReference type="AlphaFoldDB" id="A0A4P7N131"/>
<gene>
    <name evidence="3" type="ORF">PoMZ_09195</name>
</gene>
<feature type="region of interest" description="Disordered" evidence="1">
    <location>
        <begin position="436"/>
        <end position="459"/>
    </location>
</feature>
<evidence type="ECO:0000313" key="4">
    <source>
        <dbReference type="Proteomes" id="UP000294847"/>
    </source>
</evidence>
<proteinExistence type="predicted"/>
<name>A0A4P7N131_PYROR</name>
<dbReference type="PANTHER" id="PTHR40781:SF1">
    <property type="match status" value="1"/>
</dbReference>
<dbReference type="Pfam" id="PF24494">
    <property type="entry name" value="DUF7587"/>
    <property type="match status" value="1"/>
</dbReference>
<organism evidence="3 4">
    <name type="scientific">Pyricularia oryzae</name>
    <name type="common">Rice blast fungus</name>
    <name type="synonym">Magnaporthe oryzae</name>
    <dbReference type="NCBI Taxonomy" id="318829"/>
    <lineage>
        <taxon>Eukaryota</taxon>
        <taxon>Fungi</taxon>
        <taxon>Dikarya</taxon>
        <taxon>Ascomycota</taxon>
        <taxon>Pezizomycotina</taxon>
        <taxon>Sordariomycetes</taxon>
        <taxon>Sordariomycetidae</taxon>
        <taxon>Magnaporthales</taxon>
        <taxon>Pyriculariaceae</taxon>
        <taxon>Pyricularia</taxon>
    </lineage>
</organism>
<feature type="region of interest" description="Disordered" evidence="1">
    <location>
        <begin position="477"/>
        <end position="498"/>
    </location>
</feature>
<reference evidence="3 4" key="1">
    <citation type="journal article" date="2019" name="Mol. Biol. Evol.">
        <title>Blast fungal genomes show frequent chromosomal changes, gene gains and losses, and effector gene turnover.</title>
        <authorList>
            <person name="Gomez Luciano L.B."/>
            <person name="Jason Tsai I."/>
            <person name="Chuma I."/>
            <person name="Tosa Y."/>
            <person name="Chen Y.H."/>
            <person name="Li J.Y."/>
            <person name="Li M.Y."/>
            <person name="Jade Lu M.Y."/>
            <person name="Nakayashiki H."/>
            <person name="Li W.H."/>
        </authorList>
    </citation>
    <scope>NUCLEOTIDE SEQUENCE [LARGE SCALE GENOMIC DNA]</scope>
    <source>
        <strain evidence="3">MZ5-1-6</strain>
    </source>
</reference>
<evidence type="ECO:0000259" key="2">
    <source>
        <dbReference type="Pfam" id="PF24494"/>
    </source>
</evidence>
<feature type="region of interest" description="Disordered" evidence="1">
    <location>
        <begin position="326"/>
        <end position="402"/>
    </location>
</feature>
<protein>
    <recommendedName>
        <fullName evidence="2">DUF7587 domain-containing protein</fullName>
    </recommendedName>
</protein>
<dbReference type="PANTHER" id="PTHR40781">
    <property type="match status" value="1"/>
</dbReference>